<feature type="transmembrane region" description="Helical" evidence="1">
    <location>
        <begin position="130"/>
        <end position="155"/>
    </location>
</feature>
<keyword evidence="1" id="KW-0472">Membrane</keyword>
<comment type="caution">
    <text evidence="2">The sequence shown here is derived from an EMBL/GenBank/DDBJ whole genome shotgun (WGS) entry which is preliminary data.</text>
</comment>
<organism evidence="2">
    <name type="scientific">Sesamum radiatum</name>
    <name type="common">Black benniseed</name>
    <dbReference type="NCBI Taxonomy" id="300843"/>
    <lineage>
        <taxon>Eukaryota</taxon>
        <taxon>Viridiplantae</taxon>
        <taxon>Streptophyta</taxon>
        <taxon>Embryophyta</taxon>
        <taxon>Tracheophyta</taxon>
        <taxon>Spermatophyta</taxon>
        <taxon>Magnoliopsida</taxon>
        <taxon>eudicotyledons</taxon>
        <taxon>Gunneridae</taxon>
        <taxon>Pentapetalae</taxon>
        <taxon>asterids</taxon>
        <taxon>lamiids</taxon>
        <taxon>Lamiales</taxon>
        <taxon>Pedaliaceae</taxon>
        <taxon>Sesamum</taxon>
    </lineage>
</organism>
<evidence type="ECO:0000313" key="2">
    <source>
        <dbReference type="EMBL" id="KAL0418763.1"/>
    </source>
</evidence>
<gene>
    <name evidence="2" type="ORF">Sradi_1289800</name>
</gene>
<protein>
    <submittedName>
        <fullName evidence="2">Uncharacterized protein</fullName>
    </submittedName>
</protein>
<reference evidence="2" key="2">
    <citation type="journal article" date="2024" name="Plant">
        <title>Genomic evolution and insights into agronomic trait innovations of Sesamum species.</title>
        <authorList>
            <person name="Miao H."/>
            <person name="Wang L."/>
            <person name="Qu L."/>
            <person name="Liu H."/>
            <person name="Sun Y."/>
            <person name="Le M."/>
            <person name="Wang Q."/>
            <person name="Wei S."/>
            <person name="Zheng Y."/>
            <person name="Lin W."/>
            <person name="Duan Y."/>
            <person name="Cao H."/>
            <person name="Xiong S."/>
            <person name="Wang X."/>
            <person name="Wei L."/>
            <person name="Li C."/>
            <person name="Ma Q."/>
            <person name="Ju M."/>
            <person name="Zhao R."/>
            <person name="Li G."/>
            <person name="Mu C."/>
            <person name="Tian Q."/>
            <person name="Mei H."/>
            <person name="Zhang T."/>
            <person name="Gao T."/>
            <person name="Zhang H."/>
        </authorList>
    </citation>
    <scope>NUCLEOTIDE SEQUENCE</scope>
    <source>
        <strain evidence="2">G02</strain>
    </source>
</reference>
<keyword evidence="1" id="KW-1133">Transmembrane helix</keyword>
<proteinExistence type="predicted"/>
<feature type="transmembrane region" description="Helical" evidence="1">
    <location>
        <begin position="102"/>
        <end position="124"/>
    </location>
</feature>
<keyword evidence="1" id="KW-0812">Transmembrane</keyword>
<dbReference type="EMBL" id="JACGWJ010000005">
    <property type="protein sequence ID" value="KAL0418763.1"/>
    <property type="molecule type" value="Genomic_DNA"/>
</dbReference>
<reference evidence="2" key="1">
    <citation type="submission" date="2020-06" db="EMBL/GenBank/DDBJ databases">
        <authorList>
            <person name="Li T."/>
            <person name="Hu X."/>
            <person name="Zhang T."/>
            <person name="Song X."/>
            <person name="Zhang H."/>
            <person name="Dai N."/>
            <person name="Sheng W."/>
            <person name="Hou X."/>
            <person name="Wei L."/>
        </authorList>
    </citation>
    <scope>NUCLEOTIDE SEQUENCE</scope>
    <source>
        <strain evidence="2">G02</strain>
        <tissue evidence="2">Leaf</tissue>
    </source>
</reference>
<sequence length="156" mass="17708">MQNEHKYSLEVVTGVSHFLAEFQRHSLRRKILVGCEVGSSWRPLGARWVKINFDGAVFMDGVEGGCSIMAHSKFGECVAWVAYRFVQPVFPRLVQPWLLGKLSLSFFVWAGVLLSLKEIVSLLFTNYNLIVWISLLLVLLFEISNLLNLASLAFFL</sequence>
<name>A0AAW2UPE8_SESRA</name>
<evidence type="ECO:0000256" key="1">
    <source>
        <dbReference type="SAM" id="Phobius"/>
    </source>
</evidence>
<accession>A0AAW2UPE8</accession>
<dbReference type="AlphaFoldDB" id="A0AAW2UPE8"/>